<accession>B4II76</accession>
<dbReference type="HOGENOM" id="CLU_2515069_0_0_1"/>
<proteinExistence type="predicted"/>
<reference evidence="2 3" key="1">
    <citation type="journal article" date="2007" name="Nature">
        <title>Evolution of genes and genomes on the Drosophila phylogeny.</title>
        <authorList>
            <consortium name="Drosophila 12 Genomes Consortium"/>
            <person name="Clark A.G."/>
            <person name="Eisen M.B."/>
            <person name="Smith D.R."/>
            <person name="Bergman C.M."/>
            <person name="Oliver B."/>
            <person name="Markow T.A."/>
            <person name="Kaufman T.C."/>
            <person name="Kellis M."/>
            <person name="Gelbart W."/>
            <person name="Iyer V.N."/>
            <person name="Pollard D.A."/>
            <person name="Sackton T.B."/>
            <person name="Larracuente A.M."/>
            <person name="Singh N.D."/>
            <person name="Abad J.P."/>
            <person name="Abt D.N."/>
            <person name="Adryan B."/>
            <person name="Aguade M."/>
            <person name="Akashi H."/>
            <person name="Anderson W.W."/>
            <person name="Aquadro C.F."/>
            <person name="Ardell D.H."/>
            <person name="Arguello R."/>
            <person name="Artieri C.G."/>
            <person name="Barbash D.A."/>
            <person name="Barker D."/>
            <person name="Barsanti P."/>
            <person name="Batterham P."/>
            <person name="Batzoglou S."/>
            <person name="Begun D."/>
            <person name="Bhutkar A."/>
            <person name="Blanco E."/>
            <person name="Bosak S.A."/>
            <person name="Bradley R.K."/>
            <person name="Brand A.D."/>
            <person name="Brent M.R."/>
            <person name="Brooks A.N."/>
            <person name="Brown R.H."/>
            <person name="Butlin R.K."/>
            <person name="Caggese C."/>
            <person name="Calvi B.R."/>
            <person name="Bernardo de Carvalho A."/>
            <person name="Caspi A."/>
            <person name="Castrezana S."/>
            <person name="Celniker S.E."/>
            <person name="Chang J.L."/>
            <person name="Chapple C."/>
            <person name="Chatterji S."/>
            <person name="Chinwalla A."/>
            <person name="Civetta A."/>
            <person name="Clifton S.W."/>
            <person name="Comeron J.M."/>
            <person name="Costello J.C."/>
            <person name="Coyne J.A."/>
            <person name="Daub J."/>
            <person name="David R.G."/>
            <person name="Delcher A.L."/>
            <person name="Delehaunty K."/>
            <person name="Do C.B."/>
            <person name="Ebling H."/>
            <person name="Edwards K."/>
            <person name="Eickbush T."/>
            <person name="Evans J.D."/>
            <person name="Filipski A."/>
            <person name="Findeiss S."/>
            <person name="Freyhult E."/>
            <person name="Fulton L."/>
            <person name="Fulton R."/>
            <person name="Garcia A.C."/>
            <person name="Gardiner A."/>
            <person name="Garfield D.A."/>
            <person name="Garvin B.E."/>
            <person name="Gibson G."/>
            <person name="Gilbert D."/>
            <person name="Gnerre S."/>
            <person name="Godfrey J."/>
            <person name="Good R."/>
            <person name="Gotea V."/>
            <person name="Gravely B."/>
            <person name="Greenberg A.J."/>
            <person name="Griffiths-Jones S."/>
            <person name="Gross S."/>
            <person name="Guigo R."/>
            <person name="Gustafson E.A."/>
            <person name="Haerty W."/>
            <person name="Hahn M.W."/>
            <person name="Halligan D.L."/>
            <person name="Halpern A.L."/>
            <person name="Halter G.M."/>
            <person name="Han M.V."/>
            <person name="Heger A."/>
            <person name="Hillier L."/>
            <person name="Hinrichs A.S."/>
            <person name="Holmes I."/>
            <person name="Hoskins R.A."/>
            <person name="Hubisz M.J."/>
            <person name="Hultmark D."/>
            <person name="Huntley M.A."/>
            <person name="Jaffe D.B."/>
            <person name="Jagadeeshan S."/>
            <person name="Jeck W.R."/>
            <person name="Johnson J."/>
            <person name="Jones C.D."/>
            <person name="Jordan W.C."/>
            <person name="Karpen G.H."/>
            <person name="Kataoka E."/>
            <person name="Keightley P.D."/>
            <person name="Kheradpour P."/>
            <person name="Kirkness E.F."/>
            <person name="Koerich L.B."/>
            <person name="Kristiansen K."/>
            <person name="Kudrna D."/>
            <person name="Kulathinal R.J."/>
            <person name="Kumar S."/>
            <person name="Kwok R."/>
            <person name="Lander E."/>
            <person name="Langley C.H."/>
            <person name="Lapoint R."/>
            <person name="Lazzaro B.P."/>
            <person name="Lee S.J."/>
            <person name="Levesque L."/>
            <person name="Li R."/>
            <person name="Lin C.F."/>
            <person name="Lin M.F."/>
            <person name="Lindblad-Toh K."/>
            <person name="Llopart A."/>
            <person name="Long M."/>
            <person name="Low L."/>
            <person name="Lozovsky E."/>
            <person name="Lu J."/>
            <person name="Luo M."/>
            <person name="Machado C.A."/>
            <person name="Makalowski W."/>
            <person name="Marzo M."/>
            <person name="Matsuda M."/>
            <person name="Matzkin L."/>
            <person name="McAllister B."/>
            <person name="McBride C.S."/>
            <person name="McKernan B."/>
            <person name="McKernan K."/>
            <person name="Mendez-Lago M."/>
            <person name="Minx P."/>
            <person name="Mollenhauer M.U."/>
            <person name="Montooth K."/>
            <person name="Mount S.M."/>
            <person name="Mu X."/>
            <person name="Myers E."/>
            <person name="Negre B."/>
            <person name="Newfeld S."/>
            <person name="Nielsen R."/>
            <person name="Noor M.A."/>
            <person name="O'Grady P."/>
            <person name="Pachter L."/>
            <person name="Papaceit M."/>
            <person name="Parisi M.J."/>
            <person name="Parisi M."/>
            <person name="Parts L."/>
            <person name="Pedersen J.S."/>
            <person name="Pesole G."/>
            <person name="Phillippy A.M."/>
            <person name="Ponting C.P."/>
            <person name="Pop M."/>
            <person name="Porcelli D."/>
            <person name="Powell J.R."/>
            <person name="Prohaska S."/>
            <person name="Pruitt K."/>
            <person name="Puig M."/>
            <person name="Quesneville H."/>
            <person name="Ram K.R."/>
            <person name="Rand D."/>
            <person name="Rasmussen M.D."/>
            <person name="Reed L.K."/>
            <person name="Reenan R."/>
            <person name="Reily A."/>
            <person name="Remington K.A."/>
            <person name="Rieger T.T."/>
            <person name="Ritchie M.G."/>
            <person name="Robin C."/>
            <person name="Rogers Y.H."/>
            <person name="Rohde C."/>
            <person name="Rozas J."/>
            <person name="Rubenfield M.J."/>
            <person name="Ruiz A."/>
            <person name="Russo S."/>
            <person name="Salzberg S.L."/>
            <person name="Sanchez-Gracia A."/>
            <person name="Saranga D.J."/>
            <person name="Sato H."/>
            <person name="Schaeffer S.W."/>
            <person name="Schatz M.C."/>
            <person name="Schlenke T."/>
            <person name="Schwartz R."/>
            <person name="Segarra C."/>
            <person name="Singh R.S."/>
            <person name="Sirot L."/>
            <person name="Sirota M."/>
            <person name="Sisneros N.B."/>
            <person name="Smith C.D."/>
            <person name="Smith T.F."/>
            <person name="Spieth J."/>
            <person name="Stage D.E."/>
            <person name="Stark A."/>
            <person name="Stephan W."/>
            <person name="Strausberg R.L."/>
            <person name="Strempel S."/>
            <person name="Sturgill D."/>
            <person name="Sutton G."/>
            <person name="Sutton G.G."/>
            <person name="Tao W."/>
            <person name="Teichmann S."/>
            <person name="Tobari Y.N."/>
            <person name="Tomimura Y."/>
            <person name="Tsolas J.M."/>
            <person name="Valente V.L."/>
            <person name="Venter E."/>
            <person name="Venter J.C."/>
            <person name="Vicario S."/>
            <person name="Vieira F.G."/>
            <person name="Vilella A.J."/>
            <person name="Villasante A."/>
            <person name="Walenz B."/>
            <person name="Wang J."/>
            <person name="Wasserman M."/>
            <person name="Watts T."/>
            <person name="Wilson D."/>
            <person name="Wilson R.K."/>
            <person name="Wing R.A."/>
            <person name="Wolfner M.F."/>
            <person name="Wong A."/>
            <person name="Wong G.K."/>
            <person name="Wu C.I."/>
            <person name="Wu G."/>
            <person name="Yamamoto D."/>
            <person name="Yang H.P."/>
            <person name="Yang S.P."/>
            <person name="Yorke J.A."/>
            <person name="Yoshida K."/>
            <person name="Zdobnov E."/>
            <person name="Zhang P."/>
            <person name="Zhang Y."/>
            <person name="Zimin A.V."/>
            <person name="Baldwin J."/>
            <person name="Abdouelleil A."/>
            <person name="Abdulkadir J."/>
            <person name="Abebe A."/>
            <person name="Abera B."/>
            <person name="Abreu J."/>
            <person name="Acer S.C."/>
            <person name="Aftuck L."/>
            <person name="Alexander A."/>
            <person name="An P."/>
            <person name="Anderson E."/>
            <person name="Anderson S."/>
            <person name="Arachi H."/>
            <person name="Azer M."/>
            <person name="Bachantsang P."/>
            <person name="Barry A."/>
            <person name="Bayul T."/>
            <person name="Berlin A."/>
            <person name="Bessette D."/>
            <person name="Bloom T."/>
            <person name="Blye J."/>
            <person name="Boguslavskiy L."/>
            <person name="Bonnet C."/>
            <person name="Boukhgalter B."/>
            <person name="Bourzgui I."/>
            <person name="Brown A."/>
            <person name="Cahill P."/>
            <person name="Channer S."/>
            <person name="Cheshatsang Y."/>
            <person name="Chuda L."/>
            <person name="Citroen M."/>
            <person name="Collymore A."/>
            <person name="Cooke P."/>
            <person name="Costello M."/>
            <person name="D'Aco K."/>
            <person name="Daza R."/>
            <person name="De Haan G."/>
            <person name="DeGray S."/>
            <person name="DeMaso C."/>
            <person name="Dhargay N."/>
            <person name="Dooley K."/>
            <person name="Dooley E."/>
            <person name="Doricent M."/>
            <person name="Dorje P."/>
            <person name="Dorjee K."/>
            <person name="Dupes A."/>
            <person name="Elong R."/>
            <person name="Falk J."/>
            <person name="Farina A."/>
            <person name="Faro S."/>
            <person name="Ferguson D."/>
            <person name="Fisher S."/>
            <person name="Foley C.D."/>
            <person name="Franke A."/>
            <person name="Friedrich D."/>
            <person name="Gadbois L."/>
            <person name="Gearin G."/>
            <person name="Gearin C.R."/>
            <person name="Giannoukos G."/>
            <person name="Goode T."/>
            <person name="Graham J."/>
            <person name="Grandbois E."/>
            <person name="Grewal S."/>
            <person name="Gyaltsen K."/>
            <person name="Hafez N."/>
            <person name="Hagos B."/>
            <person name="Hall J."/>
            <person name="Henson C."/>
            <person name="Hollinger A."/>
            <person name="Honan T."/>
            <person name="Huard M.D."/>
            <person name="Hughes L."/>
            <person name="Hurhula B."/>
            <person name="Husby M.E."/>
            <person name="Kamat A."/>
            <person name="Kanga B."/>
            <person name="Kashin S."/>
            <person name="Khazanovich D."/>
            <person name="Kisner P."/>
            <person name="Lance K."/>
            <person name="Lara M."/>
            <person name="Lee W."/>
            <person name="Lennon N."/>
            <person name="Letendre F."/>
            <person name="LeVine R."/>
            <person name="Lipovsky A."/>
            <person name="Liu X."/>
            <person name="Liu J."/>
            <person name="Liu S."/>
            <person name="Lokyitsang T."/>
            <person name="Lokyitsang Y."/>
            <person name="Lubonja R."/>
            <person name="Lui A."/>
            <person name="MacDonald P."/>
            <person name="Magnisalis V."/>
            <person name="Maru K."/>
            <person name="Matthews C."/>
            <person name="McCusker W."/>
            <person name="McDonough S."/>
            <person name="Mehta T."/>
            <person name="Meldrim J."/>
            <person name="Meneus L."/>
            <person name="Mihai O."/>
            <person name="Mihalev A."/>
            <person name="Mihova T."/>
            <person name="Mittelman R."/>
            <person name="Mlenga V."/>
            <person name="Montmayeur A."/>
            <person name="Mulrain L."/>
            <person name="Navidi A."/>
            <person name="Naylor J."/>
            <person name="Negash T."/>
            <person name="Nguyen T."/>
            <person name="Nguyen N."/>
            <person name="Nicol R."/>
            <person name="Norbu C."/>
            <person name="Norbu N."/>
            <person name="Novod N."/>
            <person name="O'Neill B."/>
            <person name="Osman S."/>
            <person name="Markiewicz E."/>
            <person name="Oyono O.L."/>
            <person name="Patti C."/>
            <person name="Phunkhang P."/>
            <person name="Pierre F."/>
            <person name="Priest M."/>
            <person name="Raghuraman S."/>
            <person name="Rege F."/>
            <person name="Reyes R."/>
            <person name="Rise C."/>
            <person name="Rogov P."/>
            <person name="Ross K."/>
            <person name="Ryan E."/>
            <person name="Settipalli S."/>
            <person name="Shea T."/>
            <person name="Sherpa N."/>
            <person name="Shi L."/>
            <person name="Shih D."/>
            <person name="Sparrow T."/>
            <person name="Spaulding J."/>
            <person name="Stalker J."/>
            <person name="Stange-Thomann N."/>
            <person name="Stavropoulos S."/>
            <person name="Stone C."/>
            <person name="Strader C."/>
            <person name="Tesfaye S."/>
            <person name="Thomson T."/>
            <person name="Thoulutsang Y."/>
            <person name="Thoulutsang D."/>
            <person name="Topham K."/>
            <person name="Topping I."/>
            <person name="Tsamla T."/>
            <person name="Vassiliev H."/>
            <person name="Vo A."/>
            <person name="Wangchuk T."/>
            <person name="Wangdi T."/>
            <person name="Weiand M."/>
            <person name="Wilkinson J."/>
            <person name="Wilson A."/>
            <person name="Yadav S."/>
            <person name="Young G."/>
            <person name="Yu Q."/>
            <person name="Zembek L."/>
            <person name="Zhong D."/>
            <person name="Zimmer A."/>
            <person name="Zwirko Z."/>
            <person name="Jaffe D.B."/>
            <person name="Alvarez P."/>
            <person name="Brockman W."/>
            <person name="Butler J."/>
            <person name="Chin C."/>
            <person name="Gnerre S."/>
            <person name="Grabherr M."/>
            <person name="Kleber M."/>
            <person name="Mauceli E."/>
            <person name="MacCallum I."/>
        </authorList>
    </citation>
    <scope>NUCLEOTIDE SEQUENCE [LARGE SCALE GENOMIC DNA]</scope>
    <source>
        <strain evidence="3">Rob3c / Tucson 14021-0248.25</strain>
    </source>
</reference>
<feature type="region of interest" description="Disordered" evidence="1">
    <location>
        <begin position="1"/>
        <end position="21"/>
    </location>
</feature>
<evidence type="ECO:0000313" key="3">
    <source>
        <dbReference type="Proteomes" id="UP000001292"/>
    </source>
</evidence>
<feature type="compositionally biased region" description="Basic and acidic residues" evidence="1">
    <location>
        <begin position="62"/>
        <end position="71"/>
    </location>
</feature>
<sequence length="85" mass="8899">MVAKAELGDCEGVEGRGANEVDDGVLMRFAARGGRLTIVSPPLAIVCATVSPSSGQQDEHDEQDRGDRGDKSNSQSADHADKTKS</sequence>
<protein>
    <submittedName>
        <fullName evidence="2">GM23161</fullName>
    </submittedName>
</protein>
<name>B4II76_DROSE</name>
<keyword evidence="3" id="KW-1185">Reference proteome</keyword>
<organism evidence="3">
    <name type="scientific">Drosophila sechellia</name>
    <name type="common">Fruit fly</name>
    <dbReference type="NCBI Taxonomy" id="7238"/>
    <lineage>
        <taxon>Eukaryota</taxon>
        <taxon>Metazoa</taxon>
        <taxon>Ecdysozoa</taxon>
        <taxon>Arthropoda</taxon>
        <taxon>Hexapoda</taxon>
        <taxon>Insecta</taxon>
        <taxon>Pterygota</taxon>
        <taxon>Neoptera</taxon>
        <taxon>Endopterygota</taxon>
        <taxon>Diptera</taxon>
        <taxon>Brachycera</taxon>
        <taxon>Muscomorpha</taxon>
        <taxon>Ephydroidea</taxon>
        <taxon>Drosophilidae</taxon>
        <taxon>Drosophila</taxon>
        <taxon>Sophophora</taxon>
    </lineage>
</organism>
<gene>
    <name evidence="2" type="primary">Dsec\GM23161</name>
    <name evidence="2" type="ORF">Dsec_GM23161</name>
</gene>
<evidence type="ECO:0000256" key="1">
    <source>
        <dbReference type="SAM" id="MobiDB-lite"/>
    </source>
</evidence>
<evidence type="ECO:0000313" key="2">
    <source>
        <dbReference type="EMBL" id="EDW49620.1"/>
    </source>
</evidence>
<dbReference type="Proteomes" id="UP000001292">
    <property type="component" value="Unassembled WGS sequence"/>
</dbReference>
<feature type="region of interest" description="Disordered" evidence="1">
    <location>
        <begin position="49"/>
        <end position="85"/>
    </location>
</feature>
<dbReference type="EMBL" id="CH480842">
    <property type="protein sequence ID" value="EDW49620.1"/>
    <property type="molecule type" value="Genomic_DNA"/>
</dbReference>
<dbReference type="AlphaFoldDB" id="B4II76"/>